<gene>
    <name evidence="1" type="ordered locus">Zymop_1329</name>
</gene>
<dbReference type="KEGG" id="zmp:Zymop_1329"/>
<protein>
    <submittedName>
        <fullName evidence="1">Uncharacterized protein</fullName>
    </submittedName>
</protein>
<evidence type="ECO:0000313" key="2">
    <source>
        <dbReference type="Proteomes" id="UP000000491"/>
    </source>
</evidence>
<dbReference type="EMBL" id="CP002865">
    <property type="protein sequence ID" value="AEI38220.1"/>
    <property type="molecule type" value="Genomic_DNA"/>
</dbReference>
<dbReference type="HOGENOM" id="CLU_2995838_0_0_5"/>
<sequence length="58" mass="6175">MMVRAEGLEPSRANAQRIFLPTTTFVATAKAVFGVWTIPSPYPVKQGVGAARLVSTPS</sequence>
<reference evidence="1 2" key="1">
    <citation type="journal article" date="2011" name="J. Bacteriol.">
        <title>Genome sequence of the ethanol-producing Zymomonas mobilis subsp. pomaceae lectotype strain ATCC 29192.</title>
        <authorList>
            <person name="Kouvelis V.N."/>
            <person name="Davenport K.W."/>
            <person name="Brettin T.S."/>
            <person name="Bruce D."/>
            <person name="Detter C."/>
            <person name="Han C.S."/>
            <person name="Nolan M."/>
            <person name="Tapia R."/>
            <person name="Damoulaki A."/>
            <person name="Kyrpides N.C."/>
            <person name="Typas M.A."/>
            <person name="Pappas K.M."/>
        </authorList>
    </citation>
    <scope>NUCLEOTIDE SEQUENCE [LARGE SCALE GENOMIC DNA]</scope>
    <source>
        <strain evidence="2">ATCC 29192 / DSM 22645 / JCM 10191 / CCUG 17912 / NBRC 13757 / NCIMB 11200 / NRRL B-4491 / Barker I</strain>
    </source>
</reference>
<proteinExistence type="predicted"/>
<name>F8EUS4_ZYMMT</name>
<dbReference type="AlphaFoldDB" id="F8EUS4"/>
<dbReference type="Proteomes" id="UP000000491">
    <property type="component" value="Chromosome"/>
</dbReference>
<evidence type="ECO:0000313" key="1">
    <source>
        <dbReference type="EMBL" id="AEI38220.1"/>
    </source>
</evidence>
<organism evidence="1 2">
    <name type="scientific">Zymomonas mobilis subsp. pomaceae (strain ATCC 29192 / DSM 22645 / JCM 10191 / CCUG 17912 / NBRC 13757 / NCIMB 11200 / NRRL B-4491 / Barker I)</name>
    <dbReference type="NCBI Taxonomy" id="579138"/>
    <lineage>
        <taxon>Bacteria</taxon>
        <taxon>Pseudomonadati</taxon>
        <taxon>Pseudomonadota</taxon>
        <taxon>Alphaproteobacteria</taxon>
        <taxon>Sphingomonadales</taxon>
        <taxon>Zymomonadaceae</taxon>
        <taxon>Zymomonas</taxon>
    </lineage>
</organism>
<dbReference type="RefSeq" id="WP_013934609.1">
    <property type="nucleotide sequence ID" value="NC_015709.1"/>
</dbReference>
<accession>F8EUS4</accession>